<feature type="transmembrane region" description="Helical" evidence="6">
    <location>
        <begin position="85"/>
        <end position="103"/>
    </location>
</feature>
<evidence type="ECO:0000256" key="4">
    <source>
        <dbReference type="ARBA" id="ARBA00022989"/>
    </source>
</evidence>
<comment type="caution">
    <text evidence="8">The sequence shown here is derived from an EMBL/GenBank/DDBJ whole genome shotgun (WGS) entry which is preliminary data.</text>
</comment>
<dbReference type="PANTHER" id="PTHR47371">
    <property type="entry name" value="LIPOTEICHOIC ACID SYNTHASE"/>
    <property type="match status" value="1"/>
</dbReference>
<dbReference type="AlphaFoldDB" id="A0A1F6PD75"/>
<feature type="transmembrane region" description="Helical" evidence="6">
    <location>
        <begin position="295"/>
        <end position="314"/>
    </location>
</feature>
<dbReference type="InterPro" id="IPR000917">
    <property type="entry name" value="Sulfatase_N"/>
</dbReference>
<feature type="transmembrane region" description="Helical" evidence="6">
    <location>
        <begin position="211"/>
        <end position="235"/>
    </location>
</feature>
<feature type="transmembrane region" description="Helical" evidence="6">
    <location>
        <begin position="109"/>
        <end position="127"/>
    </location>
</feature>
<keyword evidence="2" id="KW-1003">Cell membrane</keyword>
<sequence>MSVKNLLHKFKTVTQPILPIIASLFVAGGWSWYHSPHHIILTVFSVSIVVASILAVFFYLFKFFFTRYATNSYRHPFWSNNFPDYLNNIYFSLSLLFLVFFLQNEIISVVYFIAVIAIIFATIQSALNHHPAGERWRTINKLAFTLAIFLFIINGTCQYLASRYYILDPSAKFYNINIFRAWAMTMFWMAGFSAAYLLLIKIKGRAKWLALIGWITIFVVVLVLWLLNIGVLYFSGLYLNPTAALHAEGGEGTLFLNWLTLVLALSGIVALTIFILITKKLIRSHLSTPGQYWPFYHWTIIIIAIFSLVGISSFRTTPEFIVVRSFYKFFTGIQNQVELKPVVKEKLKRFGINYNYDEFYLAHRPNTYPPTSTPLLSVNQTDAKPNIIAIFFESFSARLTEMESPQFKGLTPGLKEMADNQNTTVFTNYYNGSTPTITGLIAQLCSFLPPTGHDEIEKENHLNTLHLSCLPKILKQNGYNYVNYVTAISKTFAHKDTLFPSMGVDEIFGTAELKKLTNEKPLSWGFSDHQLYPLMEKILKDKAREPYLTILSTVDNHPPYTLAQDMVKYGDGKDNMLNSVHTSDDAFKIFWDSFITSPAANDTILIVAADHAIFPTAYNKKSFPDFAGKATFYDKIMYMIYIPDNPLPKSVDTYASSIDYTPTLLQILGINSSNSFDGHSIFSDRSKYPNLIGMHELGLYINEETPDGKRQLSYSVPTEITCGASDYSVDPASPLTLCELLEFYQWKRQRLEKGQFWDK</sequence>
<dbReference type="Proteomes" id="UP000178254">
    <property type="component" value="Unassembled WGS sequence"/>
</dbReference>
<comment type="subcellular location">
    <subcellularLocation>
        <location evidence="1">Cell membrane</location>
        <topology evidence="1">Multi-pass membrane protein</topology>
    </subcellularLocation>
</comment>
<protein>
    <recommendedName>
        <fullName evidence="7">Sulfatase N-terminal domain-containing protein</fullName>
    </recommendedName>
</protein>
<proteinExistence type="predicted"/>
<dbReference type="Pfam" id="PF00884">
    <property type="entry name" value="Sulfatase"/>
    <property type="match status" value="1"/>
</dbReference>
<dbReference type="STRING" id="1798709.A2538_02085"/>
<dbReference type="InterPro" id="IPR050448">
    <property type="entry name" value="OpgB/LTA_synthase_biosynth"/>
</dbReference>
<evidence type="ECO:0000256" key="6">
    <source>
        <dbReference type="SAM" id="Phobius"/>
    </source>
</evidence>
<feature type="transmembrane region" description="Helical" evidence="6">
    <location>
        <begin position="255"/>
        <end position="275"/>
    </location>
</feature>
<evidence type="ECO:0000256" key="1">
    <source>
        <dbReference type="ARBA" id="ARBA00004651"/>
    </source>
</evidence>
<dbReference type="PANTHER" id="PTHR47371:SF3">
    <property type="entry name" value="PHOSPHOGLYCEROL TRANSFERASE I"/>
    <property type="match status" value="1"/>
</dbReference>
<feature type="domain" description="Sulfatase N-terminal" evidence="7">
    <location>
        <begin position="385"/>
        <end position="670"/>
    </location>
</feature>
<dbReference type="Gene3D" id="3.40.720.10">
    <property type="entry name" value="Alkaline Phosphatase, subunit A"/>
    <property type="match status" value="1"/>
</dbReference>
<feature type="transmembrane region" description="Helical" evidence="6">
    <location>
        <begin position="139"/>
        <end position="161"/>
    </location>
</feature>
<dbReference type="SUPFAM" id="SSF53649">
    <property type="entry name" value="Alkaline phosphatase-like"/>
    <property type="match status" value="1"/>
</dbReference>
<keyword evidence="5 6" id="KW-0472">Membrane</keyword>
<evidence type="ECO:0000313" key="8">
    <source>
        <dbReference type="EMBL" id="OGH94068.1"/>
    </source>
</evidence>
<keyword evidence="3 6" id="KW-0812">Transmembrane</keyword>
<dbReference type="InterPro" id="IPR017850">
    <property type="entry name" value="Alkaline_phosphatase_core_sf"/>
</dbReference>
<evidence type="ECO:0000256" key="5">
    <source>
        <dbReference type="ARBA" id="ARBA00023136"/>
    </source>
</evidence>
<evidence type="ECO:0000259" key="7">
    <source>
        <dbReference type="Pfam" id="PF00884"/>
    </source>
</evidence>
<dbReference type="CDD" id="cd16015">
    <property type="entry name" value="LTA_synthase"/>
    <property type="match status" value="1"/>
</dbReference>
<dbReference type="EMBL" id="MFRE01000012">
    <property type="protein sequence ID" value="OGH94068.1"/>
    <property type="molecule type" value="Genomic_DNA"/>
</dbReference>
<feature type="transmembrane region" description="Helical" evidence="6">
    <location>
        <begin position="181"/>
        <end position="199"/>
    </location>
</feature>
<organism evidence="8 9">
    <name type="scientific">Candidatus Magasanikbacteria bacterium RIFOXYD2_FULL_41_14</name>
    <dbReference type="NCBI Taxonomy" id="1798709"/>
    <lineage>
        <taxon>Bacteria</taxon>
        <taxon>Candidatus Magasanikiibacteriota</taxon>
    </lineage>
</organism>
<name>A0A1F6PD75_9BACT</name>
<dbReference type="GO" id="GO:0005886">
    <property type="term" value="C:plasma membrane"/>
    <property type="evidence" value="ECO:0007669"/>
    <property type="project" value="UniProtKB-SubCell"/>
</dbReference>
<evidence type="ECO:0000313" key="9">
    <source>
        <dbReference type="Proteomes" id="UP000178254"/>
    </source>
</evidence>
<gene>
    <name evidence="8" type="ORF">A2538_02085</name>
</gene>
<reference evidence="8 9" key="1">
    <citation type="journal article" date="2016" name="Nat. Commun.">
        <title>Thousands of microbial genomes shed light on interconnected biogeochemical processes in an aquifer system.</title>
        <authorList>
            <person name="Anantharaman K."/>
            <person name="Brown C.T."/>
            <person name="Hug L.A."/>
            <person name="Sharon I."/>
            <person name="Castelle C.J."/>
            <person name="Probst A.J."/>
            <person name="Thomas B.C."/>
            <person name="Singh A."/>
            <person name="Wilkins M.J."/>
            <person name="Karaoz U."/>
            <person name="Brodie E.L."/>
            <person name="Williams K.H."/>
            <person name="Hubbard S.S."/>
            <person name="Banfield J.F."/>
        </authorList>
    </citation>
    <scope>NUCLEOTIDE SEQUENCE [LARGE SCALE GENOMIC DNA]</scope>
</reference>
<feature type="transmembrane region" description="Helical" evidence="6">
    <location>
        <begin position="12"/>
        <end position="33"/>
    </location>
</feature>
<accession>A0A1F6PD75</accession>
<feature type="transmembrane region" description="Helical" evidence="6">
    <location>
        <begin position="39"/>
        <end position="65"/>
    </location>
</feature>
<evidence type="ECO:0000256" key="3">
    <source>
        <dbReference type="ARBA" id="ARBA00022692"/>
    </source>
</evidence>
<evidence type="ECO:0000256" key="2">
    <source>
        <dbReference type="ARBA" id="ARBA00022475"/>
    </source>
</evidence>
<keyword evidence="4 6" id="KW-1133">Transmembrane helix</keyword>